<proteinExistence type="predicted"/>
<dbReference type="EMBL" id="DRNB01000142">
    <property type="protein sequence ID" value="HHJ64011.1"/>
    <property type="molecule type" value="Genomic_DNA"/>
</dbReference>
<gene>
    <name evidence="2" type="ORF">ENJ61_03800</name>
</gene>
<comment type="caution">
    <text evidence="2">The sequence shown here is derived from an EMBL/GenBank/DDBJ whole genome shotgun (WGS) entry which is preliminary data.</text>
</comment>
<sequence length="95" mass="11578">MRKKTYVFDEDTLNILRSLREELGKKETQIIREALKLYFDHHREQVSLMNSLGNLMEKIERIVRQISELSYRLGRCEERNRILEEELRKLRREGS</sequence>
<evidence type="ECO:0008006" key="3">
    <source>
        <dbReference type="Google" id="ProtNLM"/>
    </source>
</evidence>
<keyword evidence="1" id="KW-0175">Coiled coil</keyword>
<name>A0A7C5L5I9_AQUAO</name>
<protein>
    <recommendedName>
        <fullName evidence="3">Ribbon-helix-helix protein, CopG family</fullName>
    </recommendedName>
</protein>
<organism evidence="2">
    <name type="scientific">Aquifex aeolicus</name>
    <dbReference type="NCBI Taxonomy" id="63363"/>
    <lineage>
        <taxon>Bacteria</taxon>
        <taxon>Pseudomonadati</taxon>
        <taxon>Aquificota</taxon>
        <taxon>Aquificia</taxon>
        <taxon>Aquificales</taxon>
        <taxon>Aquificaceae</taxon>
        <taxon>Aquifex</taxon>
    </lineage>
</organism>
<dbReference type="Proteomes" id="UP000885792">
    <property type="component" value="Unassembled WGS sequence"/>
</dbReference>
<evidence type="ECO:0000313" key="2">
    <source>
        <dbReference type="EMBL" id="HHJ64011.1"/>
    </source>
</evidence>
<evidence type="ECO:0000256" key="1">
    <source>
        <dbReference type="SAM" id="Coils"/>
    </source>
</evidence>
<reference evidence="2" key="1">
    <citation type="journal article" date="2020" name="mSystems">
        <title>Genome- and Community-Level Interaction Insights into Carbon Utilization and Element Cycling Functions of Hydrothermarchaeota in Hydrothermal Sediment.</title>
        <authorList>
            <person name="Zhou Z."/>
            <person name="Liu Y."/>
            <person name="Xu W."/>
            <person name="Pan J."/>
            <person name="Luo Z.H."/>
            <person name="Li M."/>
        </authorList>
    </citation>
    <scope>NUCLEOTIDE SEQUENCE [LARGE SCALE GENOMIC DNA]</scope>
    <source>
        <strain evidence="2">HyVt-501</strain>
    </source>
</reference>
<accession>A0A7C5L5I9</accession>
<feature type="coiled-coil region" evidence="1">
    <location>
        <begin position="66"/>
        <end position="93"/>
    </location>
</feature>
<dbReference type="AlphaFoldDB" id="A0A7C5L5I9"/>